<reference evidence="5" key="2">
    <citation type="journal article" date="2022" name="Nat. Microbiol.">
        <title>A closed Candidatus Odinarchaeum chromosome exposes Asgard archaeal viruses.</title>
        <authorList>
            <person name="Tamarit D."/>
            <person name="Caceres E.F."/>
            <person name="Krupovic M."/>
            <person name="Nijland R."/>
            <person name="Eme L."/>
            <person name="Robinson N.P."/>
            <person name="Ettema T.J.G."/>
        </authorList>
    </citation>
    <scope>NUCLEOTIDE SEQUENCE</scope>
    <source>
        <strain evidence="5">LCB_4</strain>
    </source>
</reference>
<evidence type="ECO:0000259" key="4">
    <source>
        <dbReference type="PROSITE" id="PS51790"/>
    </source>
</evidence>
<evidence type="ECO:0000256" key="2">
    <source>
        <dbReference type="ARBA" id="ARBA00023268"/>
    </source>
</evidence>
<dbReference type="InterPro" id="IPR011057">
    <property type="entry name" value="Mss4-like_sf"/>
</dbReference>
<evidence type="ECO:0000256" key="1">
    <source>
        <dbReference type="ARBA" id="ARBA00023002"/>
    </source>
</evidence>
<comment type="function">
    <text evidence="3">Has an important function as a repair enzyme for proteins that have been inactivated by oxidation. Catalyzes the reversible oxidation-reduction of methionine sulfoxide in proteins to methionine.</text>
</comment>
<name>A0AAF0IC38_ODILC</name>
<dbReference type="NCBIfam" id="NF004042">
    <property type="entry name" value="PRK05550.1"/>
    <property type="match status" value="1"/>
</dbReference>
<keyword evidence="2" id="KW-0511">Multifunctional enzyme</keyword>
<dbReference type="SUPFAM" id="SSF55068">
    <property type="entry name" value="Peptide methionine sulfoxide reductase"/>
    <property type="match status" value="1"/>
</dbReference>
<dbReference type="EMBL" id="CP091871">
    <property type="protein sequence ID" value="WEU40974.1"/>
    <property type="molecule type" value="Genomic_DNA"/>
</dbReference>
<feature type="domain" description="MsrB" evidence="4">
    <location>
        <begin position="1"/>
        <end position="119"/>
    </location>
</feature>
<comment type="catalytic activity">
    <reaction evidence="3">
        <text>L-methionyl-[protein] + [thioredoxin]-disulfide + H2O = L-methionyl-(S)-S-oxide-[protein] + [thioredoxin]-dithiol</text>
        <dbReference type="Rhea" id="RHEA:14217"/>
        <dbReference type="Rhea" id="RHEA-COMP:10698"/>
        <dbReference type="Rhea" id="RHEA-COMP:10700"/>
        <dbReference type="Rhea" id="RHEA-COMP:12313"/>
        <dbReference type="Rhea" id="RHEA-COMP:12315"/>
        <dbReference type="ChEBI" id="CHEBI:15377"/>
        <dbReference type="ChEBI" id="CHEBI:16044"/>
        <dbReference type="ChEBI" id="CHEBI:29950"/>
        <dbReference type="ChEBI" id="CHEBI:44120"/>
        <dbReference type="ChEBI" id="CHEBI:50058"/>
        <dbReference type="EC" id="1.8.4.11"/>
    </reaction>
</comment>
<dbReference type="NCBIfam" id="NF004036">
    <property type="entry name" value="PRK05508.1"/>
    <property type="match status" value="1"/>
</dbReference>
<dbReference type="NCBIfam" id="TIGR00401">
    <property type="entry name" value="msrA"/>
    <property type="match status" value="1"/>
</dbReference>
<proteinExistence type="inferred from homology"/>
<feature type="active site" evidence="3">
    <location>
        <position position="134"/>
    </location>
</feature>
<dbReference type="NCBIfam" id="TIGR00357">
    <property type="entry name" value="peptide-methionine (R)-S-oxide reductase MsrB"/>
    <property type="match status" value="1"/>
</dbReference>
<dbReference type="Gene3D" id="2.170.150.20">
    <property type="entry name" value="Peptide methionine sulfoxide reductase"/>
    <property type="match status" value="1"/>
</dbReference>
<dbReference type="Gene3D" id="3.30.1060.10">
    <property type="entry name" value="Peptide methionine sulphoxide reductase MsrA"/>
    <property type="match status" value="1"/>
</dbReference>
<dbReference type="PROSITE" id="PS51790">
    <property type="entry name" value="MSRB"/>
    <property type="match status" value="1"/>
</dbReference>
<dbReference type="EC" id="1.8.4.11" evidence="3"/>
<organism evidence="5 6">
    <name type="scientific">Odinarchaeota yellowstonii (strain LCB_4)</name>
    <dbReference type="NCBI Taxonomy" id="1841599"/>
    <lineage>
        <taxon>Archaea</taxon>
        <taxon>Promethearchaeati</taxon>
        <taxon>Candidatus Odinarchaeota</taxon>
        <taxon>Candidatus Odinarchaeia</taxon>
        <taxon>Candidatus Odinarchaeales</taxon>
        <taxon>Candidatus Odinarchaeaceae</taxon>
        <taxon>Candidatus Odinarchaeum</taxon>
    </lineage>
</organism>
<dbReference type="PANTHER" id="PTHR43774">
    <property type="entry name" value="PEPTIDE METHIONINE SULFOXIDE REDUCTASE"/>
    <property type="match status" value="1"/>
</dbReference>
<dbReference type="AlphaFoldDB" id="A0AAF0IC38"/>
<protein>
    <recommendedName>
        <fullName evidence="3">Peptide methionine sulfoxide reductase MsrA</fullName>
        <shortName evidence="3">Protein-methionine-S-oxide reductase</shortName>
        <ecNumber evidence="3">1.8.4.11</ecNumber>
    </recommendedName>
    <alternativeName>
        <fullName evidence="3">Peptide-methionine (S)-S-oxide reductase</fullName>
        <shortName evidence="3">Peptide Met(O) reductase</shortName>
    </alternativeName>
</protein>
<dbReference type="KEGG" id="oyw:OdinLCB4_003450"/>
<reference evidence="5" key="1">
    <citation type="journal article" date="2017" name="Nature">
        <title>Asgard archaea illuminate the origin of eukaryotic cellular complexity.</title>
        <authorList>
            <person name="Zaremba-Niedzwiedzka K."/>
            <person name="Caceres E.F."/>
            <person name="Saw J.H."/>
            <person name="Backstrom D."/>
            <person name="Juzokaite L."/>
            <person name="Vancaester E."/>
            <person name="Seitz K.W."/>
            <person name="Anantharaman K."/>
            <person name="Starnawski P."/>
            <person name="Kjeldsen K.U."/>
            <person name="Scott M.B."/>
            <person name="Nunoura T."/>
            <person name="Banfield J.F."/>
            <person name="Schramm A."/>
            <person name="Baker B.J."/>
            <person name="Spang A."/>
            <person name="Ettema T.J.G."/>
        </authorList>
    </citation>
    <scope>NUCLEOTIDE SEQUENCE</scope>
    <source>
        <strain evidence="5">LCB_4</strain>
    </source>
</reference>
<dbReference type="SUPFAM" id="SSF51316">
    <property type="entry name" value="Mss4-like"/>
    <property type="match status" value="1"/>
</dbReference>
<evidence type="ECO:0000256" key="3">
    <source>
        <dbReference type="HAMAP-Rule" id="MF_01401"/>
    </source>
</evidence>
<dbReference type="GO" id="GO:0033743">
    <property type="term" value="F:peptide-methionine (R)-S-oxide reductase activity"/>
    <property type="evidence" value="ECO:0007669"/>
    <property type="project" value="InterPro"/>
</dbReference>
<comment type="catalytic activity">
    <reaction evidence="3">
        <text>[thioredoxin]-disulfide + L-methionine + H2O = L-methionine (S)-S-oxide + [thioredoxin]-dithiol</text>
        <dbReference type="Rhea" id="RHEA:19993"/>
        <dbReference type="Rhea" id="RHEA-COMP:10698"/>
        <dbReference type="Rhea" id="RHEA-COMP:10700"/>
        <dbReference type="ChEBI" id="CHEBI:15377"/>
        <dbReference type="ChEBI" id="CHEBI:29950"/>
        <dbReference type="ChEBI" id="CHEBI:50058"/>
        <dbReference type="ChEBI" id="CHEBI:57844"/>
        <dbReference type="ChEBI" id="CHEBI:58772"/>
        <dbReference type="EC" id="1.8.4.11"/>
    </reaction>
</comment>
<dbReference type="HAMAP" id="MF_01401">
    <property type="entry name" value="MsrA"/>
    <property type="match status" value="1"/>
</dbReference>
<sequence length="283" mass="32588">MKYNELTEEEKRVILYKGTEPPFTGKYTYNWERGIYTCKRCGAKLYRSTDKFDAGCGWPSFDDEIPGAIKKIPDPDGVRTEIVCANCGAHLGHIFFGEGFTEKNVRHCVNSISLNFIPETQKNDFEKATFAAGCFWGVEYHFKKIKGVISTRVGYTGGHKENPTYEEVCTGKTGHAEAVEVIFNPKIISYEQLVKIFFEIHDPTQINRQGPDVGEQYRSEIFYLDEEQKKIAERIVEQLKNKGYKIATKITKASVFWPAEEYHQDYYNKTGGVPYCHRYVKKF</sequence>
<dbReference type="Proteomes" id="UP000186851">
    <property type="component" value="Chromosome"/>
</dbReference>
<evidence type="ECO:0000313" key="5">
    <source>
        <dbReference type="EMBL" id="WEU40974.1"/>
    </source>
</evidence>
<accession>A0AAF0IC38</accession>
<dbReference type="Pfam" id="PF01641">
    <property type="entry name" value="SelR"/>
    <property type="match status" value="1"/>
</dbReference>
<gene>
    <name evidence="3" type="primary">msrA</name>
    <name evidence="5" type="ORF">OdinLCB4_003450</name>
</gene>
<dbReference type="PANTHER" id="PTHR43774:SF1">
    <property type="entry name" value="PEPTIDE METHIONINE SULFOXIDE REDUCTASE MSRA 2"/>
    <property type="match status" value="1"/>
</dbReference>
<dbReference type="InterPro" id="IPR036509">
    <property type="entry name" value="Met_Sox_Rdtase_MsrA_sf"/>
</dbReference>
<keyword evidence="1 3" id="KW-0560">Oxidoreductase</keyword>
<evidence type="ECO:0000313" key="6">
    <source>
        <dbReference type="Proteomes" id="UP000186851"/>
    </source>
</evidence>
<dbReference type="GO" id="GO:0008113">
    <property type="term" value="F:peptide-methionine (S)-S-oxide reductase activity"/>
    <property type="evidence" value="ECO:0007669"/>
    <property type="project" value="UniProtKB-UniRule"/>
</dbReference>
<dbReference type="Pfam" id="PF01625">
    <property type="entry name" value="PMSR"/>
    <property type="match status" value="1"/>
</dbReference>
<comment type="similarity">
    <text evidence="3">Belongs to the MsrA Met sulfoxide reductase family.</text>
</comment>
<dbReference type="InterPro" id="IPR002579">
    <property type="entry name" value="Met_Sox_Rdtase_MsrB_dom"/>
</dbReference>
<dbReference type="InterPro" id="IPR002569">
    <property type="entry name" value="Met_Sox_Rdtase_MsrA_dom"/>
</dbReference>